<evidence type="ECO:0000313" key="2">
    <source>
        <dbReference type="EMBL" id="MFB9832678.1"/>
    </source>
</evidence>
<feature type="compositionally biased region" description="Polar residues" evidence="1">
    <location>
        <begin position="14"/>
        <end position="27"/>
    </location>
</feature>
<proteinExistence type="predicted"/>
<comment type="caution">
    <text evidence="2">The sequence shown here is derived from an EMBL/GenBank/DDBJ whole genome shotgun (WGS) entry which is preliminary data.</text>
</comment>
<reference evidence="2 3" key="1">
    <citation type="submission" date="2024-09" db="EMBL/GenBank/DDBJ databases">
        <authorList>
            <person name="Sun Q."/>
            <person name="Mori K."/>
        </authorList>
    </citation>
    <scope>NUCLEOTIDE SEQUENCE [LARGE SCALE GENOMIC DNA]</scope>
    <source>
        <strain evidence="2 3">TBRC 0563</strain>
    </source>
</reference>
<evidence type="ECO:0000256" key="1">
    <source>
        <dbReference type="SAM" id="MobiDB-lite"/>
    </source>
</evidence>
<dbReference type="EMBL" id="JBHLZP010000056">
    <property type="protein sequence ID" value="MFB9832678.1"/>
    <property type="molecule type" value="Genomic_DNA"/>
</dbReference>
<keyword evidence="3" id="KW-1185">Reference proteome</keyword>
<evidence type="ECO:0000313" key="3">
    <source>
        <dbReference type="Proteomes" id="UP001589627"/>
    </source>
</evidence>
<sequence>MSVDPLFDITDPQSWSGYAYSDNNPATKSDPDGQNACVREEGSGGCRWTDQTGTVRDDNGRSHGPTSNKNYCDHHNCDPTVFPANGPVPKPPVVIHFTPVYTFYPKSPEQGIAIFDYMLKRCEFGSSSLAAACSGYFGPCNDDVGCKMQQSLLYSEACSHFEGVCSRNASWNSFVDALGAAGGAFGFEGHGPEGVKAERNLFGGGGDLGPKWKQSPPSSIPCSSGCEEVAKKFKLKSVVR</sequence>
<accession>A0ABV5YCB9</accession>
<gene>
    <name evidence="2" type="ORF">ACFFNX_10815</name>
</gene>
<feature type="region of interest" description="Disordered" evidence="1">
    <location>
        <begin position="14"/>
        <end position="65"/>
    </location>
</feature>
<protein>
    <recommendedName>
        <fullName evidence="4">RHS repeat-associated core domain-containing protein</fullName>
    </recommendedName>
</protein>
<dbReference type="RefSeq" id="WP_378198867.1">
    <property type="nucleotide sequence ID" value="NZ_JBHLZP010000056.1"/>
</dbReference>
<organism evidence="2 3">
    <name type="scientific">Actinoallomurus acaciae</name>
    <dbReference type="NCBI Taxonomy" id="502577"/>
    <lineage>
        <taxon>Bacteria</taxon>
        <taxon>Bacillati</taxon>
        <taxon>Actinomycetota</taxon>
        <taxon>Actinomycetes</taxon>
        <taxon>Streptosporangiales</taxon>
        <taxon>Thermomonosporaceae</taxon>
        <taxon>Actinoallomurus</taxon>
    </lineage>
</organism>
<name>A0ABV5YCB9_9ACTN</name>
<evidence type="ECO:0008006" key="4">
    <source>
        <dbReference type="Google" id="ProtNLM"/>
    </source>
</evidence>
<dbReference type="Proteomes" id="UP001589627">
    <property type="component" value="Unassembled WGS sequence"/>
</dbReference>